<name>A0ABR2ZVE5_9AGAR</name>
<comment type="caution">
    <text evidence="2">The sequence shown here is derived from an EMBL/GenBank/DDBJ whole genome shotgun (WGS) entry which is preliminary data.</text>
</comment>
<evidence type="ECO:0008006" key="4">
    <source>
        <dbReference type="Google" id="ProtNLM"/>
    </source>
</evidence>
<dbReference type="PANTHER" id="PTHR43157:SF31">
    <property type="entry name" value="PHOSPHATIDYLINOSITOL-GLYCAN BIOSYNTHESIS CLASS F PROTEIN"/>
    <property type="match status" value="1"/>
</dbReference>
<evidence type="ECO:0000313" key="3">
    <source>
        <dbReference type="Proteomes" id="UP001437256"/>
    </source>
</evidence>
<keyword evidence="3" id="KW-1185">Reference proteome</keyword>
<accession>A0ABR2ZVE5</accession>
<organism evidence="2 3">
    <name type="scientific">Marasmius tenuissimus</name>
    <dbReference type="NCBI Taxonomy" id="585030"/>
    <lineage>
        <taxon>Eukaryota</taxon>
        <taxon>Fungi</taxon>
        <taxon>Dikarya</taxon>
        <taxon>Basidiomycota</taxon>
        <taxon>Agaricomycotina</taxon>
        <taxon>Agaricomycetes</taxon>
        <taxon>Agaricomycetidae</taxon>
        <taxon>Agaricales</taxon>
        <taxon>Marasmiineae</taxon>
        <taxon>Marasmiaceae</taxon>
        <taxon>Marasmius</taxon>
    </lineage>
</organism>
<dbReference type="InterPro" id="IPR002347">
    <property type="entry name" value="SDR_fam"/>
</dbReference>
<gene>
    <name evidence="2" type="ORF">AAF712_008033</name>
</gene>
<dbReference type="Pfam" id="PF00106">
    <property type="entry name" value="adh_short"/>
    <property type="match status" value="1"/>
</dbReference>
<dbReference type="Gene3D" id="3.40.50.720">
    <property type="entry name" value="NAD(P)-binding Rossmann-like Domain"/>
    <property type="match status" value="1"/>
</dbReference>
<keyword evidence="1" id="KW-0560">Oxidoreductase</keyword>
<protein>
    <recommendedName>
        <fullName evidence="4">NAD(P)-binding protein</fullName>
    </recommendedName>
</protein>
<dbReference type="PANTHER" id="PTHR43157">
    <property type="entry name" value="PHOSPHATIDYLINOSITOL-GLYCAN BIOSYNTHESIS CLASS F PROTEIN-RELATED"/>
    <property type="match status" value="1"/>
</dbReference>
<proteinExistence type="predicted"/>
<dbReference type="SUPFAM" id="SSF51735">
    <property type="entry name" value="NAD(P)-binding Rossmann-fold domains"/>
    <property type="match status" value="1"/>
</dbReference>
<evidence type="ECO:0000256" key="1">
    <source>
        <dbReference type="ARBA" id="ARBA00023002"/>
    </source>
</evidence>
<dbReference type="Proteomes" id="UP001437256">
    <property type="component" value="Unassembled WGS sequence"/>
</dbReference>
<dbReference type="PRINTS" id="PR00081">
    <property type="entry name" value="GDHRDH"/>
</dbReference>
<reference evidence="2 3" key="1">
    <citation type="submission" date="2024-05" db="EMBL/GenBank/DDBJ databases">
        <title>A draft genome resource for the thread blight pathogen Marasmius tenuissimus strain MS-2.</title>
        <authorList>
            <person name="Yulfo-Soto G.E."/>
            <person name="Baruah I.K."/>
            <person name="Amoako-Attah I."/>
            <person name="Bukari Y."/>
            <person name="Meinhardt L.W."/>
            <person name="Bailey B.A."/>
            <person name="Cohen S.P."/>
        </authorList>
    </citation>
    <scope>NUCLEOTIDE SEQUENCE [LARGE SCALE GENOMIC DNA]</scope>
    <source>
        <strain evidence="2 3">MS-2</strain>
    </source>
</reference>
<evidence type="ECO:0000313" key="2">
    <source>
        <dbReference type="EMBL" id="KAL0065039.1"/>
    </source>
</evidence>
<dbReference type="InterPro" id="IPR036291">
    <property type="entry name" value="NAD(P)-bd_dom_sf"/>
</dbReference>
<sequence>MFNHYQSKGMPPAIQDVLLTDQTVIITGANTGLGFEAAKHFALRGPGKLILVCRNEEKGINAVERVKLETGFERVEFWTSDLSSFESVLSVQDKIDALERLDILVKNAGVAMGGYEQTQDGWENTLQVNVLSPALRVILHLPKMVETAREHQETVPRIVYVSSAAHYLQTISREVIDAPDMLRVINEDRETAEDGTSLKRYGESKLLAQSFLRAIQPRLPPITCCSVAPGLCDSELRRNLPLSDTRKTLAYTSEEGSRQLLYAAIGERDREDQIRGSYLMYNEISECSDFLLGEEGKKLEVKLWKEILEVAAGVDEKVKDIIEEYLS</sequence>
<dbReference type="EMBL" id="JBBXMP010000053">
    <property type="protein sequence ID" value="KAL0065039.1"/>
    <property type="molecule type" value="Genomic_DNA"/>
</dbReference>